<organism evidence="2 3">
    <name type="scientific">Streptomyces flaveolus</name>
    <dbReference type="NCBI Taxonomy" id="67297"/>
    <lineage>
        <taxon>Bacteria</taxon>
        <taxon>Bacillati</taxon>
        <taxon>Actinomycetota</taxon>
        <taxon>Actinomycetes</taxon>
        <taxon>Kitasatosporales</taxon>
        <taxon>Streptomycetaceae</taxon>
        <taxon>Streptomyces</taxon>
    </lineage>
</organism>
<feature type="region of interest" description="Disordered" evidence="1">
    <location>
        <begin position="164"/>
        <end position="189"/>
    </location>
</feature>
<protein>
    <submittedName>
        <fullName evidence="2">Uncharacterized protein</fullName>
    </submittedName>
</protein>
<dbReference type="Proteomes" id="UP001490330">
    <property type="component" value="Unassembled WGS sequence"/>
</dbReference>
<feature type="compositionally biased region" description="Pro residues" evidence="1">
    <location>
        <begin position="169"/>
        <end position="182"/>
    </location>
</feature>
<keyword evidence="3" id="KW-1185">Reference proteome</keyword>
<dbReference type="RefSeq" id="WP_350815017.1">
    <property type="nucleotide sequence ID" value="NZ_JBEPCV010000005.1"/>
</dbReference>
<dbReference type="EMBL" id="JBEPCV010000005">
    <property type="protein sequence ID" value="MER6903885.1"/>
    <property type="molecule type" value="Genomic_DNA"/>
</dbReference>
<evidence type="ECO:0000313" key="3">
    <source>
        <dbReference type="Proteomes" id="UP001490330"/>
    </source>
</evidence>
<name>A0ABV1VBK7_9ACTN</name>
<evidence type="ECO:0000256" key="1">
    <source>
        <dbReference type="SAM" id="MobiDB-lite"/>
    </source>
</evidence>
<proteinExistence type="predicted"/>
<sequence>MCYQDGYRAAARHRGGYRIVNKPVLPAQLQPYQDSLDRLAATAVPDELARTTVRDEVWAPTQLLWSCAELTAKVSTLEDQADGLDVSGQPSVPSQALDTARSAIAERIRRLEHYVQTLQATEQAEQDAVDREERRIALQPLLRDQAAQYGGEALDLLARASAGTLAPNLPAPSPGAGPPGPAQDPLHGS</sequence>
<comment type="caution">
    <text evidence="2">The sequence shown here is derived from an EMBL/GenBank/DDBJ whole genome shotgun (WGS) entry which is preliminary data.</text>
</comment>
<gene>
    <name evidence="2" type="ORF">ABT322_08865</name>
</gene>
<evidence type="ECO:0000313" key="2">
    <source>
        <dbReference type="EMBL" id="MER6903885.1"/>
    </source>
</evidence>
<reference evidence="2 3" key="1">
    <citation type="submission" date="2024-06" db="EMBL/GenBank/DDBJ databases">
        <title>The Natural Products Discovery Center: Release of the First 8490 Sequenced Strains for Exploring Actinobacteria Biosynthetic Diversity.</title>
        <authorList>
            <person name="Kalkreuter E."/>
            <person name="Kautsar S.A."/>
            <person name="Yang D."/>
            <person name="Bader C.D."/>
            <person name="Teijaro C.N."/>
            <person name="Fluegel L."/>
            <person name="Davis C.M."/>
            <person name="Simpson J.R."/>
            <person name="Lauterbach L."/>
            <person name="Steele A.D."/>
            <person name="Gui C."/>
            <person name="Meng S."/>
            <person name="Li G."/>
            <person name="Viehrig K."/>
            <person name="Ye F."/>
            <person name="Su P."/>
            <person name="Kiefer A.F."/>
            <person name="Nichols A."/>
            <person name="Cepeda A.J."/>
            <person name="Yan W."/>
            <person name="Fan B."/>
            <person name="Jiang Y."/>
            <person name="Adhikari A."/>
            <person name="Zheng C.-J."/>
            <person name="Schuster L."/>
            <person name="Cowan T.M."/>
            <person name="Smanski M.J."/>
            <person name="Chevrette M.G."/>
            <person name="De Carvalho L.P.S."/>
            <person name="Shen B."/>
        </authorList>
    </citation>
    <scope>NUCLEOTIDE SEQUENCE [LARGE SCALE GENOMIC DNA]</scope>
    <source>
        <strain evidence="2 3">NPDC000632</strain>
    </source>
</reference>
<accession>A0ABV1VBK7</accession>